<dbReference type="RefSeq" id="WP_048252787.1">
    <property type="nucleotide sequence ID" value="NZ_CBCSIS010000017.1"/>
</dbReference>
<evidence type="ECO:0000256" key="1">
    <source>
        <dbReference type="HAMAP-Rule" id="MF_01896"/>
    </source>
</evidence>
<dbReference type="Gene3D" id="3.20.80.10">
    <property type="entry name" value="Regulatory factor, effector binding domain"/>
    <property type="match status" value="1"/>
</dbReference>
<comment type="function">
    <text evidence="1">Inhibits the supercoiling activity of DNA gyrase. Acts by inhibiting DNA gyrase at an early step, prior to (or at the step of) binding of DNA by the gyrase. It protects cells against toxins that target DNA gyrase, by inhibiting activity of these toxins and reducing the formation of lethal double-strand breaks in the cell.</text>
</comment>
<dbReference type="PANTHER" id="PTHR40055">
    <property type="entry name" value="TRANSCRIPTIONAL REGULATOR YGIV-RELATED"/>
    <property type="match status" value="1"/>
</dbReference>
<dbReference type="InterPro" id="IPR011256">
    <property type="entry name" value="Reg_factor_effector_dom_sf"/>
</dbReference>
<dbReference type="PATRIC" id="fig|61647.14.peg.2116"/>
<keyword evidence="4" id="KW-1185">Reference proteome</keyword>
<protein>
    <recommendedName>
        <fullName evidence="1">DNA gyrase inhibitor</fullName>
    </recommendedName>
</protein>
<dbReference type="GO" id="GO:0008657">
    <property type="term" value="F:DNA topoisomerase type II (double strand cut, ATP-hydrolyzing) inhibitor activity"/>
    <property type="evidence" value="ECO:0007669"/>
    <property type="project" value="UniProtKB-UniRule"/>
</dbReference>
<keyword evidence="1" id="KW-0346">Stress response</keyword>
<gene>
    <name evidence="1" type="primary">sbmC</name>
    <name evidence="3" type="ORF">ABW06_02510</name>
</gene>
<dbReference type="STRING" id="61647.LG71_13215"/>
<comment type="subunit">
    <text evidence="1">Interacts with DNA gyrase.</text>
</comment>
<dbReference type="SMART" id="SM00871">
    <property type="entry name" value="AraC_E_bind"/>
    <property type="match status" value="1"/>
</dbReference>
<dbReference type="eggNOG" id="COG3449">
    <property type="taxonomic scope" value="Bacteria"/>
</dbReference>
<dbReference type="AlphaFoldDB" id="A0A0J5L8V6"/>
<keyword evidence="1" id="KW-0963">Cytoplasm</keyword>
<dbReference type="InterPro" id="IPR050908">
    <property type="entry name" value="SmbC-like"/>
</dbReference>
<dbReference type="SUPFAM" id="SSF55136">
    <property type="entry name" value="Probable bacterial effector-binding domain"/>
    <property type="match status" value="1"/>
</dbReference>
<evidence type="ECO:0000313" key="4">
    <source>
        <dbReference type="Proteomes" id="UP000036196"/>
    </source>
</evidence>
<dbReference type="PANTHER" id="PTHR40055:SF2">
    <property type="entry name" value="DNA GYRASE INHIBITOR"/>
    <property type="match status" value="1"/>
</dbReference>
<feature type="domain" description="AraC effector-binding" evidence="2">
    <location>
        <begin position="1"/>
        <end position="153"/>
    </location>
</feature>
<reference evidence="3 4" key="1">
    <citation type="submission" date="2015-05" db="EMBL/GenBank/DDBJ databases">
        <title>Genome sequences of Pluralibacter gergoviae.</title>
        <authorList>
            <person name="Greninger A.L."/>
            <person name="Miller S."/>
        </authorList>
    </citation>
    <scope>NUCLEOTIDE SEQUENCE [LARGE SCALE GENOMIC DNA]</scope>
    <source>
        <strain evidence="3 4">JS81F13</strain>
    </source>
</reference>
<dbReference type="EMBL" id="LDZF01000002">
    <property type="protein sequence ID" value="KMK16106.1"/>
    <property type="molecule type" value="Genomic_DNA"/>
</dbReference>
<dbReference type="Pfam" id="PF06445">
    <property type="entry name" value="GyrI-like"/>
    <property type="match status" value="1"/>
</dbReference>
<sequence>MNYQIRQESTRSIAGFHLVGPWQETVPEGFERLGKWVKEKGIAAGPWVAVYEGNPDEVPAEQLRCDTAIAVPDDFVIPQGSDGVTLRELVGGPYAVATVRIENGDFTTPWYQFFDSLLRDSACQMSMHPCFEVYLNNGDVDGYWDLEMYISLLPQ</sequence>
<evidence type="ECO:0000313" key="3">
    <source>
        <dbReference type="EMBL" id="KMK16106.1"/>
    </source>
</evidence>
<dbReference type="InterPro" id="IPR029442">
    <property type="entry name" value="GyrI-like"/>
</dbReference>
<dbReference type="InterPro" id="IPR024911">
    <property type="entry name" value="SmbC"/>
</dbReference>
<dbReference type="NCBIfam" id="NF007451">
    <property type="entry name" value="PRK10016.1"/>
    <property type="match status" value="1"/>
</dbReference>
<name>A0A0J5L8V6_PLUGE</name>
<dbReference type="InterPro" id="IPR010499">
    <property type="entry name" value="AraC_E-bd"/>
</dbReference>
<dbReference type="GO" id="GO:0005737">
    <property type="term" value="C:cytoplasm"/>
    <property type="evidence" value="ECO:0007669"/>
    <property type="project" value="UniProtKB-SubCell"/>
</dbReference>
<accession>A0A0J5L8V6</accession>
<proteinExistence type="inferred from homology"/>
<comment type="caution">
    <text evidence="3">The sequence shown here is derived from an EMBL/GenBank/DDBJ whole genome shotgun (WGS) entry which is preliminary data.</text>
</comment>
<dbReference type="HAMAP" id="MF_01896">
    <property type="entry name" value="DNA_gyrase_inhibitor"/>
    <property type="match status" value="1"/>
</dbReference>
<comment type="subcellular location">
    <subcellularLocation>
        <location evidence="1">Cytoplasm</location>
    </subcellularLocation>
</comment>
<organism evidence="3 4">
    <name type="scientific">Pluralibacter gergoviae</name>
    <name type="common">Enterobacter gergoviae</name>
    <dbReference type="NCBI Taxonomy" id="61647"/>
    <lineage>
        <taxon>Bacteria</taxon>
        <taxon>Pseudomonadati</taxon>
        <taxon>Pseudomonadota</taxon>
        <taxon>Gammaproteobacteria</taxon>
        <taxon>Enterobacterales</taxon>
        <taxon>Enterobacteriaceae</taxon>
        <taxon>Pluralibacter</taxon>
    </lineage>
</organism>
<dbReference type="Proteomes" id="UP000036196">
    <property type="component" value="Unassembled WGS sequence"/>
</dbReference>
<evidence type="ECO:0000259" key="2">
    <source>
        <dbReference type="SMART" id="SM00871"/>
    </source>
</evidence>
<comment type="similarity">
    <text evidence="1">Belongs to the DNA gyrase inhibitor family.</text>
</comment>